<dbReference type="GO" id="GO:0004000">
    <property type="term" value="F:adenosine deaminase activity"/>
    <property type="evidence" value="ECO:0007669"/>
    <property type="project" value="TreeGrafter"/>
</dbReference>
<dbReference type="PANTHER" id="PTHR11409:SF43">
    <property type="entry name" value="ADENOSINE DEAMINASE"/>
    <property type="match status" value="1"/>
</dbReference>
<dbReference type="GO" id="GO:0006154">
    <property type="term" value="P:adenosine catabolic process"/>
    <property type="evidence" value="ECO:0007669"/>
    <property type="project" value="TreeGrafter"/>
</dbReference>
<dbReference type="OrthoDB" id="272271at2759"/>
<dbReference type="PANTHER" id="PTHR11409">
    <property type="entry name" value="ADENOSINE DEAMINASE"/>
    <property type="match status" value="1"/>
</dbReference>
<evidence type="ECO:0000256" key="2">
    <source>
        <dbReference type="ARBA" id="ARBA00006676"/>
    </source>
</evidence>
<keyword evidence="9" id="KW-1185">Reference proteome</keyword>
<dbReference type="GO" id="GO:0046103">
    <property type="term" value="P:inosine biosynthetic process"/>
    <property type="evidence" value="ECO:0007669"/>
    <property type="project" value="TreeGrafter"/>
</dbReference>
<keyword evidence="6" id="KW-0862">Zinc</keyword>
<keyword evidence="5" id="KW-0378">Hydrolase</keyword>
<evidence type="ECO:0000256" key="6">
    <source>
        <dbReference type="ARBA" id="ARBA00022833"/>
    </source>
</evidence>
<dbReference type="Pfam" id="PF00962">
    <property type="entry name" value="A_deaminase"/>
    <property type="match status" value="1"/>
</dbReference>
<dbReference type="EMBL" id="NCKV01003729">
    <property type="protein sequence ID" value="RWS25418.1"/>
    <property type="molecule type" value="Genomic_DNA"/>
</dbReference>
<dbReference type="SUPFAM" id="SSF51556">
    <property type="entry name" value="Metallo-dependent hydrolases"/>
    <property type="match status" value="1"/>
</dbReference>
<dbReference type="GO" id="GO:0046872">
    <property type="term" value="F:metal ion binding"/>
    <property type="evidence" value="ECO:0007669"/>
    <property type="project" value="UniProtKB-KW"/>
</dbReference>
<comment type="similarity">
    <text evidence="2">Belongs to the metallo-dependent hydrolases superfamily. Adenosine and AMP deaminases family.</text>
</comment>
<dbReference type="Gene3D" id="3.20.20.140">
    <property type="entry name" value="Metal-dependent hydrolases"/>
    <property type="match status" value="1"/>
</dbReference>
<evidence type="ECO:0000256" key="5">
    <source>
        <dbReference type="ARBA" id="ARBA00022801"/>
    </source>
</evidence>
<evidence type="ECO:0000256" key="1">
    <source>
        <dbReference type="ARBA" id="ARBA00001947"/>
    </source>
</evidence>
<evidence type="ECO:0000313" key="8">
    <source>
        <dbReference type="EMBL" id="RWS25418.1"/>
    </source>
</evidence>
<gene>
    <name evidence="8" type="ORF">B4U80_07969</name>
</gene>
<dbReference type="InterPro" id="IPR006330">
    <property type="entry name" value="Ado/ade_deaminase"/>
</dbReference>
<sequence length="351" mass="39580">MKHLRKQIDASKIPKGRFCYKPIKQLTHSKIELHLHLDGAVRVSTIWEMAKRKGISIGNTTSYEEIEEIIRVKRQASLTHFLDSFALFTPTIAGDADAIERCAYELCEDQARQGCSYFETRYSPQLWTSSGAASHGLTPDKVVEAVNSGLRRGEKDFGVKARSILCCILHRPEWSDDVLRLCKKYANDGVVAIDCAAGEPENNNIFDKRIVNAFTTAKELGIHRTCHAGEIDNSSKNVAFAVNEMFAERIGHGYHILDDPEIYAKYKHKVHFEVCPYSSFFTGAVTSSANNGKHAIIQFAEDNVSFSINKDDPTIIQTTLDDEYRYLTELGLTEVHFIRSFHITITTIIEK</sequence>
<dbReference type="AlphaFoldDB" id="A0A443SCZ8"/>
<evidence type="ECO:0000259" key="7">
    <source>
        <dbReference type="Pfam" id="PF00962"/>
    </source>
</evidence>
<proteinExistence type="inferred from homology"/>
<reference evidence="8 9" key="1">
    <citation type="journal article" date="2018" name="Gigascience">
        <title>Genomes of trombidid mites reveal novel predicted allergens and laterally-transferred genes associated with secondary metabolism.</title>
        <authorList>
            <person name="Dong X."/>
            <person name="Chaisiri K."/>
            <person name="Xia D."/>
            <person name="Armstrong S.D."/>
            <person name="Fang Y."/>
            <person name="Donnelly M.J."/>
            <person name="Kadowaki T."/>
            <person name="McGarry J.W."/>
            <person name="Darby A.C."/>
            <person name="Makepeace B.L."/>
        </authorList>
    </citation>
    <scope>NUCLEOTIDE SEQUENCE [LARGE SCALE GENOMIC DNA]</scope>
    <source>
        <strain evidence="8">UoL-UT</strain>
    </source>
</reference>
<evidence type="ECO:0000313" key="9">
    <source>
        <dbReference type="Proteomes" id="UP000288716"/>
    </source>
</evidence>
<accession>A0A443SCZ8</accession>
<dbReference type="GO" id="GO:0060169">
    <property type="term" value="P:negative regulation of adenosine receptor signaling pathway"/>
    <property type="evidence" value="ECO:0007669"/>
    <property type="project" value="TreeGrafter"/>
</dbReference>
<dbReference type="VEuPathDB" id="VectorBase:LDEU006622"/>
<dbReference type="InterPro" id="IPR001365">
    <property type="entry name" value="A_deaminase_dom"/>
</dbReference>
<feature type="domain" description="Adenosine deaminase" evidence="7">
    <location>
        <begin position="30"/>
        <end position="334"/>
    </location>
</feature>
<dbReference type="InterPro" id="IPR032466">
    <property type="entry name" value="Metal_Hydrolase"/>
</dbReference>
<dbReference type="Proteomes" id="UP000288716">
    <property type="component" value="Unassembled WGS sequence"/>
</dbReference>
<comment type="caution">
    <text evidence="8">The sequence shown here is derived from an EMBL/GenBank/DDBJ whole genome shotgun (WGS) entry which is preliminary data.</text>
</comment>
<keyword evidence="4" id="KW-0479">Metal-binding</keyword>
<evidence type="ECO:0000256" key="3">
    <source>
        <dbReference type="ARBA" id="ARBA00012784"/>
    </source>
</evidence>
<name>A0A443SCZ8_9ACAR</name>
<comment type="cofactor">
    <cofactor evidence="1">
        <name>Zn(2+)</name>
        <dbReference type="ChEBI" id="CHEBI:29105"/>
    </cofactor>
</comment>
<dbReference type="GO" id="GO:0005829">
    <property type="term" value="C:cytosol"/>
    <property type="evidence" value="ECO:0007669"/>
    <property type="project" value="TreeGrafter"/>
</dbReference>
<evidence type="ECO:0000256" key="4">
    <source>
        <dbReference type="ARBA" id="ARBA00022723"/>
    </source>
</evidence>
<dbReference type="NCBIfam" id="TIGR01430">
    <property type="entry name" value="aden_deam"/>
    <property type="match status" value="1"/>
</dbReference>
<protein>
    <recommendedName>
        <fullName evidence="3">adenosine deaminase</fullName>
        <ecNumber evidence="3">3.5.4.4</ecNumber>
    </recommendedName>
</protein>
<dbReference type="EC" id="3.5.4.4" evidence="3"/>
<dbReference type="GO" id="GO:0043103">
    <property type="term" value="P:hypoxanthine salvage"/>
    <property type="evidence" value="ECO:0007669"/>
    <property type="project" value="TreeGrafter"/>
</dbReference>
<dbReference type="STRING" id="299467.A0A443SCZ8"/>
<organism evidence="8 9">
    <name type="scientific">Leptotrombidium deliense</name>
    <dbReference type="NCBI Taxonomy" id="299467"/>
    <lineage>
        <taxon>Eukaryota</taxon>
        <taxon>Metazoa</taxon>
        <taxon>Ecdysozoa</taxon>
        <taxon>Arthropoda</taxon>
        <taxon>Chelicerata</taxon>
        <taxon>Arachnida</taxon>
        <taxon>Acari</taxon>
        <taxon>Acariformes</taxon>
        <taxon>Trombidiformes</taxon>
        <taxon>Prostigmata</taxon>
        <taxon>Anystina</taxon>
        <taxon>Parasitengona</taxon>
        <taxon>Trombiculoidea</taxon>
        <taxon>Trombiculidae</taxon>
        <taxon>Leptotrombidium</taxon>
    </lineage>
</organism>
<dbReference type="GO" id="GO:0009897">
    <property type="term" value="C:external side of plasma membrane"/>
    <property type="evidence" value="ECO:0007669"/>
    <property type="project" value="TreeGrafter"/>
</dbReference>